<reference evidence="2" key="1">
    <citation type="journal article" date="2021" name="PeerJ">
        <title>Extensive microbial diversity within the chicken gut microbiome revealed by metagenomics and culture.</title>
        <authorList>
            <person name="Gilroy R."/>
            <person name="Ravi A."/>
            <person name="Getino M."/>
            <person name="Pursley I."/>
            <person name="Horton D.L."/>
            <person name="Alikhan N.F."/>
            <person name="Baker D."/>
            <person name="Gharbi K."/>
            <person name="Hall N."/>
            <person name="Watson M."/>
            <person name="Adriaenssens E.M."/>
            <person name="Foster-Nyarko E."/>
            <person name="Jarju S."/>
            <person name="Secka A."/>
            <person name="Antonio M."/>
            <person name="Oren A."/>
            <person name="Chaudhuri R.R."/>
            <person name="La Ragione R."/>
            <person name="Hildebrand F."/>
            <person name="Pallen M.J."/>
        </authorList>
    </citation>
    <scope>NUCLEOTIDE SEQUENCE</scope>
    <source>
        <strain evidence="2">742</strain>
    </source>
</reference>
<protein>
    <submittedName>
        <fullName evidence="2">Uncharacterized protein</fullName>
    </submittedName>
</protein>
<sequence length="91" mass="10051">VQPAPQPEPKPAPRAGWRGFLNGNPLSLPGKPDGSPYYLMDLLERSGIDFEHLKSPVALRLNGRPGVFQQVLMDGDRAEIVCEDETEEKNP</sequence>
<comment type="caution">
    <text evidence="2">The sequence shown here is derived from an EMBL/GenBank/DDBJ whole genome shotgun (WGS) entry which is preliminary data.</text>
</comment>
<dbReference type="Proteomes" id="UP000824178">
    <property type="component" value="Unassembled WGS sequence"/>
</dbReference>
<proteinExistence type="predicted"/>
<feature type="compositionally biased region" description="Pro residues" evidence="1">
    <location>
        <begin position="1"/>
        <end position="12"/>
    </location>
</feature>
<feature type="region of interest" description="Disordered" evidence="1">
    <location>
        <begin position="1"/>
        <end position="33"/>
    </location>
</feature>
<feature type="non-terminal residue" evidence="2">
    <location>
        <position position="1"/>
    </location>
</feature>
<gene>
    <name evidence="2" type="ORF">H9864_02030</name>
</gene>
<accession>A0A9E2NQ45</accession>
<dbReference type="AlphaFoldDB" id="A0A9E2NQ45"/>
<organism evidence="2 3">
    <name type="scientific">Candidatus Faecalibacterium intestinavium</name>
    <dbReference type="NCBI Taxonomy" id="2838580"/>
    <lineage>
        <taxon>Bacteria</taxon>
        <taxon>Bacillati</taxon>
        <taxon>Bacillota</taxon>
        <taxon>Clostridia</taxon>
        <taxon>Eubacteriales</taxon>
        <taxon>Oscillospiraceae</taxon>
        <taxon>Faecalibacterium</taxon>
    </lineage>
</organism>
<name>A0A9E2NQ45_9FIRM</name>
<evidence type="ECO:0000256" key="1">
    <source>
        <dbReference type="SAM" id="MobiDB-lite"/>
    </source>
</evidence>
<evidence type="ECO:0000313" key="2">
    <source>
        <dbReference type="EMBL" id="MBU3819143.1"/>
    </source>
</evidence>
<evidence type="ECO:0000313" key="3">
    <source>
        <dbReference type="Proteomes" id="UP000824178"/>
    </source>
</evidence>
<reference evidence="2" key="2">
    <citation type="submission" date="2021-04" db="EMBL/GenBank/DDBJ databases">
        <authorList>
            <person name="Gilroy R."/>
        </authorList>
    </citation>
    <scope>NUCLEOTIDE SEQUENCE</scope>
    <source>
        <strain evidence="2">742</strain>
    </source>
</reference>
<dbReference type="EMBL" id="JAHLFH010000035">
    <property type="protein sequence ID" value="MBU3819143.1"/>
    <property type="molecule type" value="Genomic_DNA"/>
</dbReference>